<proteinExistence type="predicted"/>
<evidence type="ECO:0000256" key="1">
    <source>
        <dbReference type="SAM" id="Phobius"/>
    </source>
</evidence>
<comment type="caution">
    <text evidence="2">The sequence shown here is derived from an EMBL/GenBank/DDBJ whole genome shotgun (WGS) entry which is preliminary data.</text>
</comment>
<protein>
    <submittedName>
        <fullName evidence="2">Uncharacterized protein</fullName>
    </submittedName>
</protein>
<keyword evidence="1" id="KW-1133">Transmembrane helix</keyword>
<organism evidence="2 3">
    <name type="scientific">Marinobacter xestospongiae</name>
    <dbReference type="NCBI Taxonomy" id="994319"/>
    <lineage>
        <taxon>Bacteria</taxon>
        <taxon>Pseudomonadati</taxon>
        <taxon>Pseudomonadota</taxon>
        <taxon>Gammaproteobacteria</taxon>
        <taxon>Pseudomonadales</taxon>
        <taxon>Marinobacteraceae</taxon>
        <taxon>Marinobacter</taxon>
    </lineage>
</organism>
<reference evidence="2 3" key="1">
    <citation type="submission" date="2023-10" db="EMBL/GenBank/DDBJ databases">
        <title>Characteristics and mechanism of a salt-tolerant marine origin heterotrophic nitrifying- aerobic denitrifying bacteria Marinobacter xestospongiae HN1.</title>
        <authorList>
            <person name="Qi R."/>
        </authorList>
    </citation>
    <scope>NUCLEOTIDE SEQUENCE [LARGE SCALE GENOMIC DNA]</scope>
    <source>
        <strain evidence="2 3">HN1</strain>
    </source>
</reference>
<accession>A0ABU3VVG9</accession>
<keyword evidence="3" id="KW-1185">Reference proteome</keyword>
<evidence type="ECO:0000313" key="3">
    <source>
        <dbReference type="Proteomes" id="UP001269819"/>
    </source>
</evidence>
<feature type="transmembrane region" description="Helical" evidence="1">
    <location>
        <begin position="72"/>
        <end position="91"/>
    </location>
</feature>
<sequence>MPLTVILKGLAIWLGILVLAMANGVLRETVLLPWLGAPGALILSGVLLSALILAVAYASLPWLQLRQTWQRLAVGLGWLVLTLVFEFSFGLWQGKSRAELLMPYTFKDGNLWPLVLVVTALAPSIAARLKPRR</sequence>
<dbReference type="Proteomes" id="UP001269819">
    <property type="component" value="Unassembled WGS sequence"/>
</dbReference>
<keyword evidence="1" id="KW-0472">Membrane</keyword>
<dbReference type="EMBL" id="JAWIIJ010000003">
    <property type="protein sequence ID" value="MDV2078269.1"/>
    <property type="molecule type" value="Genomic_DNA"/>
</dbReference>
<feature type="transmembrane region" description="Helical" evidence="1">
    <location>
        <begin position="37"/>
        <end position="60"/>
    </location>
</feature>
<dbReference type="RefSeq" id="WP_316973067.1">
    <property type="nucleotide sequence ID" value="NZ_JAWIIJ010000003.1"/>
</dbReference>
<gene>
    <name evidence="2" type="ORF">RYS15_06210</name>
</gene>
<feature type="transmembrane region" description="Helical" evidence="1">
    <location>
        <begin position="111"/>
        <end position="129"/>
    </location>
</feature>
<name>A0ABU3VVG9_9GAMM</name>
<keyword evidence="1" id="KW-0812">Transmembrane</keyword>
<evidence type="ECO:0000313" key="2">
    <source>
        <dbReference type="EMBL" id="MDV2078269.1"/>
    </source>
</evidence>